<dbReference type="EMBL" id="CP047344">
    <property type="protein sequence ID" value="QIF94563.1"/>
    <property type="molecule type" value="Genomic_DNA"/>
</dbReference>
<proteinExistence type="predicted"/>
<dbReference type="InterPro" id="IPR035901">
    <property type="entry name" value="GIY-YIG_endonuc_sf"/>
</dbReference>
<accession>A0A6G6SJ65</accession>
<protein>
    <submittedName>
        <fullName evidence="1">GIY-YIG nuclease family protein</fullName>
    </submittedName>
</protein>
<organism evidence="1 2">
    <name type="scientific">Proteus vulgaris</name>
    <dbReference type="NCBI Taxonomy" id="585"/>
    <lineage>
        <taxon>Bacteria</taxon>
        <taxon>Pseudomonadati</taxon>
        <taxon>Pseudomonadota</taxon>
        <taxon>Gammaproteobacteria</taxon>
        <taxon>Enterobacterales</taxon>
        <taxon>Morganellaceae</taxon>
        <taxon>Proteus</taxon>
    </lineage>
</organism>
<dbReference type="Proteomes" id="UP000503287">
    <property type="component" value="Chromosome"/>
</dbReference>
<keyword evidence="2" id="KW-1185">Reference proteome</keyword>
<dbReference type="AlphaFoldDB" id="A0A6G6SJ65"/>
<dbReference type="RefSeq" id="WP_072068508.1">
    <property type="nucleotide sequence ID" value="NZ_CP047344.1"/>
</dbReference>
<sequence length="159" mass="18697">MISFEVTGTTINLHWSEFIDLNNIDYSKNHEVIKEIPEAYGIYIFWRQYGDKHECLYIGKTTKLRSRIRTQLNARGLIEHVKGAKRGKKILSYAELDMHANCYVDDYLDKVETFFISEALSQGHDLYNQQKTKFYGNPIISHGENYPNIFEDTMYMPNK</sequence>
<reference evidence="1 2" key="1">
    <citation type="submission" date="2020-01" db="EMBL/GenBank/DDBJ databases">
        <title>The genomic epidemiology of tigecycline resistance gene tet(X) variants in a swine farm in China.</title>
        <authorList>
            <person name="Peng K."/>
            <person name="Li R."/>
        </authorList>
    </citation>
    <scope>NUCLEOTIDE SEQUENCE [LARGE SCALE GENOMIC DNA]</scope>
    <source>
        <strain evidence="1 2">ZN3</strain>
    </source>
</reference>
<name>A0A6G6SJ65_PROVU</name>
<dbReference type="Gene3D" id="3.40.1440.10">
    <property type="entry name" value="GIY-YIG endonuclease"/>
    <property type="match status" value="1"/>
</dbReference>
<evidence type="ECO:0000313" key="1">
    <source>
        <dbReference type="EMBL" id="QIF94563.1"/>
    </source>
</evidence>
<gene>
    <name evidence="1" type="ORF">GTH24_11900</name>
</gene>
<evidence type="ECO:0000313" key="2">
    <source>
        <dbReference type="Proteomes" id="UP000503287"/>
    </source>
</evidence>